<feature type="transmembrane region" description="Helical" evidence="8">
    <location>
        <begin position="28"/>
        <end position="50"/>
    </location>
</feature>
<evidence type="ECO:0000313" key="9">
    <source>
        <dbReference type="EMBL" id="EEP77096.1"/>
    </source>
</evidence>
<dbReference type="GO" id="GO:0098852">
    <property type="term" value="C:lytic vacuole membrane"/>
    <property type="evidence" value="ECO:0007669"/>
    <property type="project" value="UniProtKB-ARBA"/>
</dbReference>
<feature type="compositionally biased region" description="Low complexity" evidence="7">
    <location>
        <begin position="94"/>
        <end position="110"/>
    </location>
</feature>
<comment type="similarity">
    <text evidence="5">Belongs to the laat-1 family.</text>
</comment>
<dbReference type="InterPro" id="IPR006603">
    <property type="entry name" value="PQ-loop_rpt"/>
</dbReference>
<dbReference type="Pfam" id="PF04193">
    <property type="entry name" value="PQ-loop"/>
    <property type="match status" value="1"/>
</dbReference>
<reference evidence="10" key="1">
    <citation type="journal article" date="2009" name="Genome Res.">
        <title>Comparative genomic analyses of the human fungal pathogens Coccidioides and their relatives.</title>
        <authorList>
            <person name="Sharpton T.J."/>
            <person name="Stajich J.E."/>
            <person name="Rounsley S.D."/>
            <person name="Gardner M.J."/>
            <person name="Wortman J.R."/>
            <person name="Jordar V.S."/>
            <person name="Maiti R."/>
            <person name="Kodira C.D."/>
            <person name="Neafsey D.E."/>
            <person name="Zeng Q."/>
            <person name="Hung C.-Y."/>
            <person name="McMahan C."/>
            <person name="Muszewska A."/>
            <person name="Grynberg M."/>
            <person name="Mandel M.A."/>
            <person name="Kellner E.M."/>
            <person name="Barker B.M."/>
            <person name="Galgiani J.N."/>
            <person name="Orbach M.J."/>
            <person name="Kirkland T.N."/>
            <person name="Cole G.T."/>
            <person name="Henn M.R."/>
            <person name="Birren B.W."/>
            <person name="Taylor J.W."/>
        </authorList>
    </citation>
    <scope>NUCLEOTIDE SEQUENCE [LARGE SCALE GENOMIC DNA]</scope>
    <source>
        <strain evidence="10">UAMH 1704</strain>
    </source>
</reference>
<evidence type="ECO:0000256" key="5">
    <source>
        <dbReference type="ARBA" id="ARBA00038039"/>
    </source>
</evidence>
<comment type="subcellular location">
    <subcellularLocation>
        <location evidence="1">Membrane</location>
        <topology evidence="1">Multi-pass membrane protein</topology>
    </subcellularLocation>
</comment>
<sequence>MEESILNSVPLTLREAASENYRCGSADAISLTFLLVWFLGDLTNLIGALWARLVPVIIAIAVYFCIADGVLISQCLYYNVQNARRAAKHRRRSSSTVSDTPDPTTPLLSRRMSENMGIPGSRRRSSASLRRMSSHRSAVQRGDSLAKILEETEPKNIWLKNTLSVFGICAAGAAGWVIAWQTGVWRPVAVTGPEDAQEVALGATILGYISAICYLGLDLISFD</sequence>
<dbReference type="GO" id="GO:0015174">
    <property type="term" value="F:basic amino acid transmembrane transporter activity"/>
    <property type="evidence" value="ECO:0007669"/>
    <property type="project" value="UniProtKB-ARBA"/>
</dbReference>
<dbReference type="PANTHER" id="PTHR16201">
    <property type="entry name" value="SEVEN TRANSMEMBRANE PROTEIN 1-RELATED"/>
    <property type="match status" value="1"/>
</dbReference>
<evidence type="ECO:0000256" key="4">
    <source>
        <dbReference type="ARBA" id="ARBA00023136"/>
    </source>
</evidence>
<keyword evidence="10" id="KW-1185">Reference proteome</keyword>
<gene>
    <name evidence="9" type="ORF">UREG_01945</name>
</gene>
<dbReference type="OrthoDB" id="8048523at2759"/>
<dbReference type="Proteomes" id="UP000002058">
    <property type="component" value="Unassembled WGS sequence"/>
</dbReference>
<dbReference type="eggNOG" id="KOG2913">
    <property type="taxonomic scope" value="Eukaryota"/>
</dbReference>
<dbReference type="GeneID" id="8441707"/>
<evidence type="ECO:0000256" key="1">
    <source>
        <dbReference type="ARBA" id="ARBA00004141"/>
    </source>
</evidence>
<dbReference type="EMBL" id="CH476615">
    <property type="protein sequence ID" value="EEP77096.1"/>
    <property type="molecule type" value="Genomic_DNA"/>
</dbReference>
<dbReference type="InterPro" id="IPR051415">
    <property type="entry name" value="LAAT-1"/>
</dbReference>
<dbReference type="HOGENOM" id="CLU_019699_0_0_1"/>
<evidence type="ECO:0000256" key="6">
    <source>
        <dbReference type="ARBA" id="ARBA00050768"/>
    </source>
</evidence>
<dbReference type="Gene3D" id="1.20.1280.290">
    <property type="match status" value="1"/>
</dbReference>
<keyword evidence="2 8" id="KW-0812">Transmembrane</keyword>
<protein>
    <recommendedName>
        <fullName evidence="11">Vacuolar membrane PQ loop repeat protein</fullName>
    </recommendedName>
</protein>
<evidence type="ECO:0000256" key="7">
    <source>
        <dbReference type="SAM" id="MobiDB-lite"/>
    </source>
</evidence>
<feature type="transmembrane region" description="Helical" evidence="8">
    <location>
        <begin position="199"/>
        <end position="217"/>
    </location>
</feature>
<feature type="region of interest" description="Disordered" evidence="7">
    <location>
        <begin position="89"/>
        <end position="126"/>
    </location>
</feature>
<dbReference type="KEGG" id="ure:UREG_01945"/>
<dbReference type="VEuPathDB" id="FungiDB:UREG_01945"/>
<dbReference type="FunFam" id="1.20.1280.290:FF:000009">
    <property type="entry name" value="PQ loop repeat family protein"/>
    <property type="match status" value="1"/>
</dbReference>
<dbReference type="GO" id="GO:0034486">
    <property type="term" value="P:vacuolar transmembrane transport"/>
    <property type="evidence" value="ECO:0007669"/>
    <property type="project" value="UniProtKB-ARBA"/>
</dbReference>
<dbReference type="AlphaFoldDB" id="C4JJY8"/>
<proteinExistence type="inferred from homology"/>
<evidence type="ECO:0000313" key="10">
    <source>
        <dbReference type="Proteomes" id="UP000002058"/>
    </source>
</evidence>
<keyword evidence="3 8" id="KW-1133">Transmembrane helix</keyword>
<organism evidence="9 10">
    <name type="scientific">Uncinocarpus reesii (strain UAMH 1704)</name>
    <dbReference type="NCBI Taxonomy" id="336963"/>
    <lineage>
        <taxon>Eukaryota</taxon>
        <taxon>Fungi</taxon>
        <taxon>Dikarya</taxon>
        <taxon>Ascomycota</taxon>
        <taxon>Pezizomycotina</taxon>
        <taxon>Eurotiomycetes</taxon>
        <taxon>Eurotiomycetidae</taxon>
        <taxon>Onygenales</taxon>
        <taxon>Onygenaceae</taxon>
        <taxon>Uncinocarpus</taxon>
    </lineage>
</organism>
<accession>C4JJY8</accession>
<dbReference type="RefSeq" id="XP_002542429.1">
    <property type="nucleotide sequence ID" value="XM_002542383.1"/>
</dbReference>
<dbReference type="OMA" id="IYYNEKV"/>
<feature type="transmembrane region" description="Helical" evidence="8">
    <location>
        <begin position="157"/>
        <end position="179"/>
    </location>
</feature>
<evidence type="ECO:0000256" key="2">
    <source>
        <dbReference type="ARBA" id="ARBA00022692"/>
    </source>
</evidence>
<evidence type="ECO:0000256" key="8">
    <source>
        <dbReference type="SAM" id="Phobius"/>
    </source>
</evidence>
<evidence type="ECO:0000256" key="3">
    <source>
        <dbReference type="ARBA" id="ARBA00022989"/>
    </source>
</evidence>
<dbReference type="PANTHER" id="PTHR16201:SF44">
    <property type="entry name" value="SEVEN TRANSMEMBRANE PROTEIN 1"/>
    <property type="match status" value="1"/>
</dbReference>
<name>C4JJY8_UNCRE</name>
<comment type="catalytic activity">
    <reaction evidence="6">
        <text>L-histidine(out) + L-arginine(in) = L-histidine(in) + L-arginine(out)</text>
        <dbReference type="Rhea" id="RHEA:71063"/>
        <dbReference type="ChEBI" id="CHEBI:32682"/>
        <dbReference type="ChEBI" id="CHEBI:57595"/>
    </reaction>
</comment>
<keyword evidence="4 8" id="KW-0472">Membrane</keyword>
<feature type="transmembrane region" description="Helical" evidence="8">
    <location>
        <begin position="56"/>
        <end position="80"/>
    </location>
</feature>
<evidence type="ECO:0008006" key="11">
    <source>
        <dbReference type="Google" id="ProtNLM"/>
    </source>
</evidence>
<dbReference type="InParanoid" id="C4JJY8"/>